<evidence type="ECO:0000256" key="6">
    <source>
        <dbReference type="RuleBase" id="RU004404"/>
    </source>
</evidence>
<evidence type="ECO:0000256" key="5">
    <source>
        <dbReference type="ARBA" id="ARBA00022825"/>
    </source>
</evidence>
<dbReference type="Proteomes" id="UP000184604">
    <property type="component" value="Chromosome"/>
</dbReference>
<dbReference type="InterPro" id="IPR001478">
    <property type="entry name" value="PDZ"/>
</dbReference>
<dbReference type="Pfam" id="PF13205">
    <property type="entry name" value="Big_5"/>
    <property type="match status" value="1"/>
</dbReference>
<dbReference type="InterPro" id="IPR032812">
    <property type="entry name" value="SbsA_Ig"/>
</dbReference>
<gene>
    <name evidence="8" type="ORF">BS101_15380</name>
</gene>
<dbReference type="GO" id="GO:0008236">
    <property type="term" value="F:serine-type peptidase activity"/>
    <property type="evidence" value="ECO:0007669"/>
    <property type="project" value="UniProtKB-KW"/>
</dbReference>
<dbReference type="CDD" id="cd06782">
    <property type="entry name" value="cpPDZ_CPP-like"/>
    <property type="match status" value="1"/>
</dbReference>
<keyword evidence="3" id="KW-0732">Signal</keyword>
<evidence type="ECO:0000256" key="2">
    <source>
        <dbReference type="ARBA" id="ARBA00022670"/>
    </source>
</evidence>
<keyword evidence="5 6" id="KW-0720">Serine protease</keyword>
<accession>A0A1L5FB29</accession>
<evidence type="ECO:0000256" key="1">
    <source>
        <dbReference type="ARBA" id="ARBA00009179"/>
    </source>
</evidence>
<evidence type="ECO:0000313" key="8">
    <source>
        <dbReference type="EMBL" id="APM40020.1"/>
    </source>
</evidence>
<dbReference type="PANTHER" id="PTHR32060:SF30">
    <property type="entry name" value="CARBOXY-TERMINAL PROCESSING PROTEASE CTPA"/>
    <property type="match status" value="1"/>
</dbReference>
<dbReference type="RefSeq" id="WP_073539630.1">
    <property type="nucleotide sequence ID" value="NZ_CP018335.1"/>
</dbReference>
<evidence type="ECO:0000313" key="9">
    <source>
        <dbReference type="Proteomes" id="UP000184604"/>
    </source>
</evidence>
<dbReference type="AlphaFoldDB" id="A0A1L5FB29"/>
<dbReference type="Gene3D" id="2.30.42.10">
    <property type="match status" value="1"/>
</dbReference>
<name>A0A1L5FB29_CLOKL</name>
<reference evidence="8 9" key="1">
    <citation type="submission" date="2016-12" db="EMBL/GenBank/DDBJ databases">
        <title>Complete genome sequence of Clostridium kluyveri JZZ isolated from the pit mud of a Chinese flavor liquor-making factory.</title>
        <authorList>
            <person name="Wang Y."/>
        </authorList>
    </citation>
    <scope>NUCLEOTIDE SEQUENCE [LARGE SCALE GENOMIC DNA]</scope>
    <source>
        <strain evidence="8 9">JZZ</strain>
    </source>
</reference>
<dbReference type="SMART" id="SM00245">
    <property type="entry name" value="TSPc"/>
    <property type="match status" value="1"/>
</dbReference>
<organism evidence="8 9">
    <name type="scientific">Clostridium kluyveri</name>
    <dbReference type="NCBI Taxonomy" id="1534"/>
    <lineage>
        <taxon>Bacteria</taxon>
        <taxon>Bacillati</taxon>
        <taxon>Bacillota</taxon>
        <taxon>Clostridia</taxon>
        <taxon>Eubacteriales</taxon>
        <taxon>Clostridiaceae</taxon>
        <taxon>Clostridium</taxon>
    </lineage>
</organism>
<evidence type="ECO:0000259" key="7">
    <source>
        <dbReference type="PROSITE" id="PS50106"/>
    </source>
</evidence>
<dbReference type="EMBL" id="CP018335">
    <property type="protein sequence ID" value="APM40020.1"/>
    <property type="molecule type" value="Genomic_DNA"/>
</dbReference>
<comment type="similarity">
    <text evidence="1 6">Belongs to the peptidase S41A family.</text>
</comment>
<dbReference type="SUPFAM" id="SSF52096">
    <property type="entry name" value="ClpP/crotonase"/>
    <property type="match status" value="1"/>
</dbReference>
<dbReference type="SUPFAM" id="SSF50156">
    <property type="entry name" value="PDZ domain-like"/>
    <property type="match status" value="1"/>
</dbReference>
<evidence type="ECO:0000256" key="3">
    <source>
        <dbReference type="ARBA" id="ARBA00022729"/>
    </source>
</evidence>
<evidence type="ECO:0000256" key="4">
    <source>
        <dbReference type="ARBA" id="ARBA00022801"/>
    </source>
</evidence>
<dbReference type="GO" id="GO:0030288">
    <property type="term" value="C:outer membrane-bounded periplasmic space"/>
    <property type="evidence" value="ECO:0007669"/>
    <property type="project" value="TreeGrafter"/>
</dbReference>
<dbReference type="Pfam" id="PF03572">
    <property type="entry name" value="Peptidase_S41"/>
    <property type="match status" value="1"/>
</dbReference>
<proteinExistence type="inferred from homology"/>
<dbReference type="GO" id="GO:0004175">
    <property type="term" value="F:endopeptidase activity"/>
    <property type="evidence" value="ECO:0007669"/>
    <property type="project" value="TreeGrafter"/>
</dbReference>
<dbReference type="InterPro" id="IPR041489">
    <property type="entry name" value="PDZ_6"/>
</dbReference>
<dbReference type="InterPro" id="IPR005151">
    <property type="entry name" value="Tail-specific_protease"/>
</dbReference>
<dbReference type="Gene3D" id="3.90.226.10">
    <property type="entry name" value="2-enoyl-CoA Hydratase, Chain A, domain 1"/>
    <property type="match status" value="1"/>
</dbReference>
<dbReference type="SMART" id="SM00228">
    <property type="entry name" value="PDZ"/>
    <property type="match status" value="1"/>
</dbReference>
<dbReference type="InterPro" id="IPR036034">
    <property type="entry name" value="PDZ_sf"/>
</dbReference>
<dbReference type="GO" id="GO:0006508">
    <property type="term" value="P:proteolysis"/>
    <property type="evidence" value="ECO:0007669"/>
    <property type="project" value="UniProtKB-KW"/>
</dbReference>
<dbReference type="Pfam" id="PF22694">
    <property type="entry name" value="CtpB_N-like"/>
    <property type="match status" value="1"/>
</dbReference>
<keyword evidence="2 6" id="KW-0645">Protease</keyword>
<dbReference type="OrthoDB" id="9812068at2"/>
<dbReference type="InterPro" id="IPR055210">
    <property type="entry name" value="CtpA/B_N"/>
</dbReference>
<dbReference type="InterPro" id="IPR029045">
    <property type="entry name" value="ClpP/crotonase-like_dom_sf"/>
</dbReference>
<sequence>MKIKSKFGAVSSAEKLKLNFNVRNIFIIFSLIFFIFGFTARVHAEDSQTLNEIRNIIKNNYIKDVSDSVLNKSTIDEILTGLDDPYSQYFSAEEEEDFLNEIDNKVCGIGIEMNKVSTGAQVVSVIKDSPAEAAGLKEGDIITSVDSNSISDLSIDEIGKCIRGEEGTKVNLVVQRENEILNFNVQRAELQLSTVEGIMLDNSTAYIYISSFGENTSQKLDEILEELSVKNPESYIIDLRNNGGGYMYSAVDIAGNFIGNNLALIVEDKYKNKMGYLTGGHKIVIDKPVIFLTNGNTASASEILAAAVKDYKKAFFIGNVTYGKGVAQQIFELSNGSALKLTTEEFYSPLGNVIQKVGIKPDLDTGDLDALKVAQLLSGKCRNNTDKTGFLKITLNEREFNIDLNMAKSEEYWTTFKYIIEHVSKSKVYIGTKNGWTNVPNDYFNNIYKFFYSNYKLLDTLNKVPEDKSFTVTFNKEINFDLSNNITMEIINSNTGKRIDFDINILKGNKAVLTPKEKLDKGQTYYIKIKNVIKPVVVKK</sequence>
<dbReference type="InterPro" id="IPR004447">
    <property type="entry name" value="Peptidase_S41A"/>
</dbReference>
<keyword evidence="4 6" id="KW-0378">Hydrolase</keyword>
<dbReference type="GO" id="GO:0007165">
    <property type="term" value="P:signal transduction"/>
    <property type="evidence" value="ECO:0007669"/>
    <property type="project" value="TreeGrafter"/>
</dbReference>
<dbReference type="CDD" id="cd07560">
    <property type="entry name" value="Peptidase_S41_CPP"/>
    <property type="match status" value="1"/>
</dbReference>
<feature type="domain" description="PDZ" evidence="7">
    <location>
        <begin position="109"/>
        <end position="177"/>
    </location>
</feature>
<protein>
    <submittedName>
        <fullName evidence="8">Protease</fullName>
    </submittedName>
</protein>
<dbReference type="NCBIfam" id="TIGR00225">
    <property type="entry name" value="prc"/>
    <property type="match status" value="1"/>
</dbReference>
<dbReference type="Gene3D" id="3.30.750.44">
    <property type="match status" value="1"/>
</dbReference>
<dbReference type="PROSITE" id="PS50106">
    <property type="entry name" value="PDZ"/>
    <property type="match status" value="1"/>
</dbReference>
<dbReference type="Pfam" id="PF17820">
    <property type="entry name" value="PDZ_6"/>
    <property type="match status" value="1"/>
</dbReference>
<dbReference type="PANTHER" id="PTHR32060">
    <property type="entry name" value="TAIL-SPECIFIC PROTEASE"/>
    <property type="match status" value="1"/>
</dbReference>